<evidence type="ECO:0000313" key="10">
    <source>
        <dbReference type="Proteomes" id="UP001158598"/>
    </source>
</evidence>
<feature type="transmembrane region" description="Helical" evidence="7">
    <location>
        <begin position="7"/>
        <end position="29"/>
    </location>
</feature>
<gene>
    <name evidence="9" type="ORF">MCNOR_0737</name>
</gene>
<dbReference type="Gene3D" id="3.40.50.1110">
    <property type="entry name" value="SGNH hydrolase"/>
    <property type="match status" value="1"/>
</dbReference>
<keyword evidence="7" id="KW-0812">Transmembrane</keyword>
<evidence type="ECO:0000256" key="6">
    <source>
        <dbReference type="ARBA" id="ARBA00022841"/>
    </source>
</evidence>
<dbReference type="AlphaFoldDB" id="A0AA35XSW4"/>
<dbReference type="GO" id="GO:0042597">
    <property type="term" value="C:periplasmic space"/>
    <property type="evidence" value="ECO:0007669"/>
    <property type="project" value="UniProtKB-SubCell"/>
</dbReference>
<evidence type="ECO:0000256" key="2">
    <source>
        <dbReference type="ARBA" id="ARBA00005182"/>
    </source>
</evidence>
<dbReference type="InterPro" id="IPR031811">
    <property type="entry name" value="ALGX/ALGJ_SGNH-like"/>
</dbReference>
<protein>
    <recommendedName>
        <fullName evidence="8">AlgX/AlgJ SGNH hydrolase-like domain-containing protein</fullName>
    </recommendedName>
</protein>
<feature type="domain" description="AlgX/AlgJ SGNH hydrolase-like" evidence="8">
    <location>
        <begin position="225"/>
        <end position="342"/>
    </location>
</feature>
<dbReference type="EMBL" id="OX458332">
    <property type="protein sequence ID" value="CAI8755613.1"/>
    <property type="molecule type" value="Genomic_DNA"/>
</dbReference>
<evidence type="ECO:0000259" key="8">
    <source>
        <dbReference type="Pfam" id="PF16822"/>
    </source>
</evidence>
<dbReference type="InterPro" id="IPR036514">
    <property type="entry name" value="SGNH_hydro_sf"/>
</dbReference>
<evidence type="ECO:0000256" key="4">
    <source>
        <dbReference type="ARBA" id="ARBA00022729"/>
    </source>
</evidence>
<reference evidence="9" key="1">
    <citation type="submission" date="2023-03" db="EMBL/GenBank/DDBJ databases">
        <authorList>
            <person name="Pearce D."/>
        </authorList>
    </citation>
    <scope>NUCLEOTIDE SEQUENCE</scope>
    <source>
        <strain evidence="9">Mc</strain>
    </source>
</reference>
<keyword evidence="7" id="KW-1133">Transmembrane helix</keyword>
<evidence type="ECO:0000256" key="3">
    <source>
        <dbReference type="ARBA" id="ARBA00022679"/>
    </source>
</evidence>
<evidence type="ECO:0000256" key="5">
    <source>
        <dbReference type="ARBA" id="ARBA00022764"/>
    </source>
</evidence>
<evidence type="ECO:0000256" key="1">
    <source>
        <dbReference type="ARBA" id="ARBA00004418"/>
    </source>
</evidence>
<keyword evidence="4" id="KW-0732">Signal</keyword>
<dbReference type="RefSeq" id="WP_238536835.1">
    <property type="nucleotide sequence ID" value="NZ_OX458332.1"/>
</dbReference>
<keyword evidence="5" id="KW-0574">Periplasm</keyword>
<comment type="subcellular location">
    <subcellularLocation>
        <location evidence="1">Periplasm</location>
    </subcellularLocation>
</comment>
<sequence>MSYDKRYLLRFFGATAAGLLVIFGAGFYAEPLSGDLTRVGGWTEREFGWTEPLPEMPIDGNFPDMKAAGILVLGDSFSLANIWQTMVGRERGLNVASHNYEQFVCIEQWLEMLESNGVLAGRTVIVESLERFFPSRFGNIGTCRKSKSRDKSAVKPFEAFTHGEIPTSRRTGGEIPTDVVYLLKVLKNAVLEALLGSDATIHGVAVNAPLTSRDLFSNRRSDRILYYYEDDAEGSWSDEQIGKAVYSISAIQRRIEAAEGRFIFVLVPNKSSVYARFIVGRPDADRYTTVIRRLGDAGVATVDMLAPFRGHAEKEVDFYLPDDTHVSTKGYRVLGEVISGEMKKMAAR</sequence>
<proteinExistence type="predicted"/>
<keyword evidence="3" id="KW-0808">Transferase</keyword>
<name>A0AA35XSW4_METCP</name>
<organism evidence="9 10">
    <name type="scientific">Methylococcus capsulatus</name>
    <dbReference type="NCBI Taxonomy" id="414"/>
    <lineage>
        <taxon>Bacteria</taxon>
        <taxon>Pseudomonadati</taxon>
        <taxon>Pseudomonadota</taxon>
        <taxon>Gammaproteobacteria</taxon>
        <taxon>Methylococcales</taxon>
        <taxon>Methylococcaceae</taxon>
        <taxon>Methylococcus</taxon>
    </lineage>
</organism>
<dbReference type="GO" id="GO:0016788">
    <property type="term" value="F:hydrolase activity, acting on ester bonds"/>
    <property type="evidence" value="ECO:0007669"/>
    <property type="project" value="UniProtKB-ARBA"/>
</dbReference>
<evidence type="ECO:0000313" key="9">
    <source>
        <dbReference type="EMBL" id="CAI8755613.1"/>
    </source>
</evidence>
<dbReference type="Proteomes" id="UP001158598">
    <property type="component" value="Chromosome"/>
</dbReference>
<keyword evidence="7" id="KW-0472">Membrane</keyword>
<dbReference type="GO" id="GO:0042121">
    <property type="term" value="P:alginic acid biosynthetic process"/>
    <property type="evidence" value="ECO:0007669"/>
    <property type="project" value="UniProtKB-KW"/>
</dbReference>
<evidence type="ECO:0000256" key="7">
    <source>
        <dbReference type="SAM" id="Phobius"/>
    </source>
</evidence>
<accession>A0AA35XSW4</accession>
<comment type="pathway">
    <text evidence="2">Glycan biosynthesis; alginate biosynthesis.</text>
</comment>
<dbReference type="SUPFAM" id="SSF52266">
    <property type="entry name" value="SGNH hydrolase"/>
    <property type="match status" value="1"/>
</dbReference>
<dbReference type="Pfam" id="PF16822">
    <property type="entry name" value="ALGX"/>
    <property type="match status" value="1"/>
</dbReference>
<dbReference type="GO" id="GO:0016740">
    <property type="term" value="F:transferase activity"/>
    <property type="evidence" value="ECO:0007669"/>
    <property type="project" value="UniProtKB-KW"/>
</dbReference>
<keyword evidence="6" id="KW-0016">Alginate biosynthesis</keyword>